<dbReference type="SUPFAM" id="SSF53335">
    <property type="entry name" value="S-adenosyl-L-methionine-dependent methyltransferases"/>
    <property type="match status" value="1"/>
</dbReference>
<dbReference type="InterPro" id="IPR013217">
    <property type="entry name" value="Methyltransf_12"/>
</dbReference>
<sequence length="300" mass="34133">MFTQLDNIDYDKHYSISDESSQQAFASLKGVLGNRLKNNYGVLLEIGAGTGGFTKGLLTNIKVNRAIVTDISPKMLSICRKRVLGESHLADDVIFATYSTGENILPSNSIDCIIGSFVLHHILDYKSFIRKSYDLLKKDGAFIFSEPCYKFHDALVLTMSEILETLIGEGDNSEVDLTRLSNWIHELHFNLKYVGDQDVLSGREDKHLFIRSEVENSAFDVGFELVEILPYGDPDAINQCLLSYLPQLDLSHIFLQKVSNLFDLYHIKYFGLIEREDAVPAYVFFFKKKMNLFSRLFKNV</sequence>
<dbReference type="EMBL" id="CP000270">
    <property type="protein sequence ID" value="ABE29223.1"/>
    <property type="molecule type" value="Genomic_DNA"/>
</dbReference>
<name>Q144L6_PARXL</name>
<organism evidence="2 3">
    <name type="scientific">Paraburkholderia xenovorans (strain LB400)</name>
    <dbReference type="NCBI Taxonomy" id="266265"/>
    <lineage>
        <taxon>Bacteria</taxon>
        <taxon>Pseudomonadati</taxon>
        <taxon>Pseudomonadota</taxon>
        <taxon>Betaproteobacteria</taxon>
        <taxon>Burkholderiales</taxon>
        <taxon>Burkholderiaceae</taxon>
        <taxon>Paraburkholderia</taxon>
    </lineage>
</organism>
<protein>
    <recommendedName>
        <fullName evidence="1">Methyltransferase type 12 domain-containing protein</fullName>
    </recommendedName>
</protein>
<dbReference type="PANTHER" id="PTHR43591:SF24">
    <property type="entry name" value="2-METHOXY-6-POLYPRENYL-1,4-BENZOQUINOL METHYLASE, MITOCHONDRIAL"/>
    <property type="match status" value="1"/>
</dbReference>
<dbReference type="PANTHER" id="PTHR43591">
    <property type="entry name" value="METHYLTRANSFERASE"/>
    <property type="match status" value="1"/>
</dbReference>
<dbReference type="InterPro" id="IPR029063">
    <property type="entry name" value="SAM-dependent_MTases_sf"/>
</dbReference>
<reference evidence="2 3" key="1">
    <citation type="journal article" date="2006" name="Proc. Natl. Acad. Sci. U.S.A.">
        <title>Burkholderia xenovorans LB400 harbors a multi-replicon, 9.73-Mbp genome shaped for versatility.</title>
        <authorList>
            <person name="Chain P.S."/>
            <person name="Denef V.J."/>
            <person name="Konstantinidis K.T."/>
            <person name="Vergez L.M."/>
            <person name="Agullo L."/>
            <person name="Reyes V.L."/>
            <person name="Hauser L."/>
            <person name="Cordova M."/>
            <person name="Gomez L."/>
            <person name="Gonzalez M."/>
            <person name="Land M."/>
            <person name="Lao V."/>
            <person name="Larimer F."/>
            <person name="LiPuma J.J."/>
            <person name="Mahenthiralingam E."/>
            <person name="Malfatti S.A."/>
            <person name="Marx C.J."/>
            <person name="Parnell J.J."/>
            <person name="Ramette A."/>
            <person name="Richardson P."/>
            <person name="Seeger M."/>
            <person name="Smith D."/>
            <person name="Spilker T."/>
            <person name="Sul W.J."/>
            <person name="Tsoi T.V."/>
            <person name="Ulrich L.E."/>
            <person name="Zhulin I.B."/>
            <person name="Tiedje J.M."/>
        </authorList>
    </citation>
    <scope>NUCLEOTIDE SEQUENCE [LARGE SCALE GENOMIC DNA]</scope>
    <source>
        <strain evidence="2 3">LB400</strain>
    </source>
</reference>
<dbReference type="Gene3D" id="3.40.50.150">
    <property type="entry name" value="Vaccinia Virus protein VP39"/>
    <property type="match status" value="1"/>
</dbReference>
<gene>
    <name evidence="2" type="ORF">Bxe_A3775</name>
</gene>
<dbReference type="eggNOG" id="COG0500">
    <property type="taxonomic scope" value="Bacteria"/>
</dbReference>
<evidence type="ECO:0000313" key="2">
    <source>
        <dbReference type="EMBL" id="ABE29223.1"/>
    </source>
</evidence>
<dbReference type="GO" id="GO:0008168">
    <property type="term" value="F:methyltransferase activity"/>
    <property type="evidence" value="ECO:0007669"/>
    <property type="project" value="TreeGrafter"/>
</dbReference>
<dbReference type="CDD" id="cd02440">
    <property type="entry name" value="AdoMet_MTases"/>
    <property type="match status" value="1"/>
</dbReference>
<dbReference type="AlphaFoldDB" id="Q144L6"/>
<proteinExistence type="predicted"/>
<accession>Q144L6</accession>
<evidence type="ECO:0000313" key="3">
    <source>
        <dbReference type="Proteomes" id="UP000001817"/>
    </source>
</evidence>
<dbReference type="KEGG" id="bxe:Bxe_A3775"/>
<dbReference type="STRING" id="266265.Bxe_A3775"/>
<evidence type="ECO:0000259" key="1">
    <source>
        <dbReference type="Pfam" id="PF08242"/>
    </source>
</evidence>
<keyword evidence="3" id="KW-1185">Reference proteome</keyword>
<feature type="domain" description="Methyltransferase type 12" evidence="1">
    <location>
        <begin position="44"/>
        <end position="141"/>
    </location>
</feature>
<dbReference type="Proteomes" id="UP000001817">
    <property type="component" value="Chromosome 1"/>
</dbReference>
<dbReference type="Pfam" id="PF08242">
    <property type="entry name" value="Methyltransf_12"/>
    <property type="match status" value="1"/>
</dbReference>